<proteinExistence type="predicted"/>
<dbReference type="AlphaFoldDB" id="G2XPW8"/>
<gene>
    <name evidence="1" type="ORF">BofuT4_uP071520.1</name>
</gene>
<dbReference type="InParanoid" id="G2XPW8"/>
<name>G2XPW8_BOTF4</name>
<sequence length="92" mass="10567">MCELATFMIFGLSTRTTITKFITTSIRATLSAQVKNTRKKAQTFNESDKMQFSKYRRYSVLELACEGCWLCILVVEEIAVLGKIFFKIRPSL</sequence>
<accession>G2XPW8</accession>
<evidence type="ECO:0000313" key="2">
    <source>
        <dbReference type="Proteomes" id="UP000008177"/>
    </source>
</evidence>
<dbReference type="Proteomes" id="UP000008177">
    <property type="component" value="Unplaced contigs"/>
</dbReference>
<reference evidence="2" key="1">
    <citation type="journal article" date="2011" name="PLoS Genet.">
        <title>Genomic analysis of the necrotrophic fungal pathogens Sclerotinia sclerotiorum and Botrytis cinerea.</title>
        <authorList>
            <person name="Amselem J."/>
            <person name="Cuomo C.A."/>
            <person name="van Kan J.A."/>
            <person name="Viaud M."/>
            <person name="Benito E.P."/>
            <person name="Couloux A."/>
            <person name="Coutinho P.M."/>
            <person name="de Vries R.P."/>
            <person name="Dyer P.S."/>
            <person name="Fillinger S."/>
            <person name="Fournier E."/>
            <person name="Gout L."/>
            <person name="Hahn M."/>
            <person name="Kohn L."/>
            <person name="Lapalu N."/>
            <person name="Plummer K.M."/>
            <person name="Pradier J.M."/>
            <person name="Quevillon E."/>
            <person name="Sharon A."/>
            <person name="Simon A."/>
            <person name="ten Have A."/>
            <person name="Tudzynski B."/>
            <person name="Tudzynski P."/>
            <person name="Wincker P."/>
            <person name="Andrew M."/>
            <person name="Anthouard V."/>
            <person name="Beever R.E."/>
            <person name="Beffa R."/>
            <person name="Benoit I."/>
            <person name="Bouzid O."/>
            <person name="Brault B."/>
            <person name="Chen Z."/>
            <person name="Choquer M."/>
            <person name="Collemare J."/>
            <person name="Cotton P."/>
            <person name="Danchin E.G."/>
            <person name="Da Silva C."/>
            <person name="Gautier A."/>
            <person name="Giraud C."/>
            <person name="Giraud T."/>
            <person name="Gonzalez C."/>
            <person name="Grossetete S."/>
            <person name="Guldener U."/>
            <person name="Henrissat B."/>
            <person name="Howlett B.J."/>
            <person name="Kodira C."/>
            <person name="Kretschmer M."/>
            <person name="Lappartient A."/>
            <person name="Leroch M."/>
            <person name="Levis C."/>
            <person name="Mauceli E."/>
            <person name="Neuveglise C."/>
            <person name="Oeser B."/>
            <person name="Pearson M."/>
            <person name="Poulain J."/>
            <person name="Poussereau N."/>
            <person name="Quesneville H."/>
            <person name="Rascle C."/>
            <person name="Schumacher J."/>
            <person name="Segurens B."/>
            <person name="Sexton A."/>
            <person name="Silva E."/>
            <person name="Sirven C."/>
            <person name="Soanes D.M."/>
            <person name="Talbot N.J."/>
            <person name="Templeton M."/>
            <person name="Yandava C."/>
            <person name="Yarden O."/>
            <person name="Zeng Q."/>
            <person name="Rollins J.A."/>
            <person name="Lebrun M.H."/>
            <person name="Dickman M."/>
        </authorList>
    </citation>
    <scope>NUCLEOTIDE SEQUENCE [LARGE SCALE GENOMIC DNA]</scope>
    <source>
        <strain evidence="2">T4</strain>
    </source>
</reference>
<organism evidence="1 2">
    <name type="scientific">Botryotinia fuckeliana (strain T4)</name>
    <name type="common">Noble rot fungus</name>
    <name type="synonym">Botrytis cinerea</name>
    <dbReference type="NCBI Taxonomy" id="999810"/>
    <lineage>
        <taxon>Eukaryota</taxon>
        <taxon>Fungi</taxon>
        <taxon>Dikarya</taxon>
        <taxon>Ascomycota</taxon>
        <taxon>Pezizomycotina</taxon>
        <taxon>Leotiomycetes</taxon>
        <taxon>Helotiales</taxon>
        <taxon>Sclerotiniaceae</taxon>
        <taxon>Botrytis</taxon>
    </lineage>
</organism>
<dbReference type="HOGENOM" id="CLU_2412998_0_0_1"/>
<protein>
    <submittedName>
        <fullName evidence="1">Uncharacterized protein</fullName>
    </submittedName>
</protein>
<dbReference type="EMBL" id="FQ790250">
    <property type="protein sequence ID" value="CCD42856.1"/>
    <property type="molecule type" value="Genomic_DNA"/>
</dbReference>
<evidence type="ECO:0000313" key="1">
    <source>
        <dbReference type="EMBL" id="CCD42856.1"/>
    </source>
</evidence>